<proteinExistence type="predicted"/>
<name>A0ABN9RPV3_9DINO</name>
<organism evidence="1 2">
    <name type="scientific">Prorocentrum cordatum</name>
    <dbReference type="NCBI Taxonomy" id="2364126"/>
    <lineage>
        <taxon>Eukaryota</taxon>
        <taxon>Sar</taxon>
        <taxon>Alveolata</taxon>
        <taxon>Dinophyceae</taxon>
        <taxon>Prorocentrales</taxon>
        <taxon>Prorocentraceae</taxon>
        <taxon>Prorocentrum</taxon>
    </lineage>
</organism>
<accession>A0ABN9RPV3</accession>
<dbReference type="Proteomes" id="UP001189429">
    <property type="component" value="Unassembled WGS sequence"/>
</dbReference>
<sequence>MGAARNARTVEVRAGLRAGGGAAVLLTRLRGFVQNPQCPIKLRRPREDAKQFRSGDKHSVPCECVVELYELLWRWGHRSGSSSFLANFGFAIPDTIVIVHGKPYAWYFISKKDGRLLRKSGQHLTVSAIEKKLCRDGPEGHVAGVWLPAASQFPEARCHDSTAQFLGEGGLGALLGGLRPSHNGIIQSFVEPPGISNLLARTVTYKQRTSLQVRTNRSVLNSAGRNMFDRAATFEGWEGLSASSSHYVSHKHPHMEELILAVGESFNKRIEEENMRQMLFIADDQHVALHFKVARDGMLFFIFGSVVAEKEVILQTREKLIMGDRVMTEDRAPRRTAPSRGLAGAAHPVRGPPRHVAVVRWAALGGGIALTGTT</sequence>
<keyword evidence="2" id="KW-1185">Reference proteome</keyword>
<gene>
    <name evidence="1" type="ORF">PCOR1329_LOCUS22624</name>
</gene>
<dbReference type="EMBL" id="CAUYUJ010007580">
    <property type="protein sequence ID" value="CAK0821260.1"/>
    <property type="molecule type" value="Genomic_DNA"/>
</dbReference>
<protein>
    <recommendedName>
        <fullName evidence="3">Altered inheritance of mitochondria protein 24, mitochondrial</fullName>
    </recommendedName>
</protein>
<comment type="caution">
    <text evidence="1">The sequence shown here is derived from an EMBL/GenBank/DDBJ whole genome shotgun (WGS) entry which is preliminary data.</text>
</comment>
<evidence type="ECO:0000313" key="2">
    <source>
        <dbReference type="Proteomes" id="UP001189429"/>
    </source>
</evidence>
<reference evidence="1" key="1">
    <citation type="submission" date="2023-10" db="EMBL/GenBank/DDBJ databases">
        <authorList>
            <person name="Chen Y."/>
            <person name="Shah S."/>
            <person name="Dougan E. K."/>
            <person name="Thang M."/>
            <person name="Chan C."/>
        </authorList>
    </citation>
    <scope>NUCLEOTIDE SEQUENCE [LARGE SCALE GENOMIC DNA]</scope>
</reference>
<evidence type="ECO:0008006" key="3">
    <source>
        <dbReference type="Google" id="ProtNLM"/>
    </source>
</evidence>
<evidence type="ECO:0000313" key="1">
    <source>
        <dbReference type="EMBL" id="CAK0821260.1"/>
    </source>
</evidence>